<accession>A0A9D8PQ41</accession>
<evidence type="ECO:0000313" key="2">
    <source>
        <dbReference type="EMBL" id="MBN1574789.1"/>
    </source>
</evidence>
<dbReference type="Gene3D" id="3.40.50.720">
    <property type="entry name" value="NAD(P)-binding Rossmann-like Domain"/>
    <property type="match status" value="1"/>
</dbReference>
<dbReference type="InterPro" id="IPR036291">
    <property type="entry name" value="NAD(P)-bd_dom_sf"/>
</dbReference>
<gene>
    <name evidence="2" type="ORF">JW984_16455</name>
</gene>
<dbReference type="InterPro" id="IPR001509">
    <property type="entry name" value="Epimerase_deHydtase"/>
</dbReference>
<dbReference type="Pfam" id="PF01370">
    <property type="entry name" value="Epimerase"/>
    <property type="match status" value="1"/>
</dbReference>
<organism evidence="2 3">
    <name type="scientific">Candidatus Zymogenus saltonus</name>
    <dbReference type="NCBI Taxonomy" id="2844893"/>
    <lineage>
        <taxon>Bacteria</taxon>
        <taxon>Deltaproteobacteria</taxon>
        <taxon>Candidatus Zymogenia</taxon>
        <taxon>Candidatus Zymogeniales</taxon>
        <taxon>Candidatus Zymogenaceae</taxon>
        <taxon>Candidatus Zymogenus</taxon>
    </lineage>
</organism>
<protein>
    <submittedName>
        <fullName evidence="2">NAD(P)-dependent oxidoreductase</fullName>
    </submittedName>
</protein>
<evidence type="ECO:0000259" key="1">
    <source>
        <dbReference type="Pfam" id="PF01370"/>
    </source>
</evidence>
<dbReference type="AlphaFoldDB" id="A0A9D8PQ41"/>
<reference evidence="2" key="2">
    <citation type="submission" date="2021-01" db="EMBL/GenBank/DDBJ databases">
        <authorList>
            <person name="Hahn C.R."/>
            <person name="Youssef N.H."/>
            <person name="Elshahed M."/>
        </authorList>
    </citation>
    <scope>NUCLEOTIDE SEQUENCE</scope>
    <source>
        <strain evidence="2">Zod_Metabat.24</strain>
    </source>
</reference>
<evidence type="ECO:0000313" key="3">
    <source>
        <dbReference type="Proteomes" id="UP000809273"/>
    </source>
</evidence>
<dbReference type="InterPro" id="IPR050177">
    <property type="entry name" value="Lipid_A_modif_metabolic_enz"/>
</dbReference>
<reference evidence="2" key="1">
    <citation type="journal article" date="2021" name="Environ. Microbiol.">
        <title>Genomic characterization of three novel Desulfobacterota classes expand the metabolic and phylogenetic diversity of the phylum.</title>
        <authorList>
            <person name="Murphy C.L."/>
            <person name="Biggerstaff J."/>
            <person name="Eichhorn A."/>
            <person name="Ewing E."/>
            <person name="Shahan R."/>
            <person name="Soriano D."/>
            <person name="Stewart S."/>
            <person name="VanMol K."/>
            <person name="Walker R."/>
            <person name="Walters P."/>
            <person name="Elshahed M.S."/>
            <person name="Youssef N.H."/>
        </authorList>
    </citation>
    <scope>NUCLEOTIDE SEQUENCE</scope>
    <source>
        <strain evidence="2">Zod_Metabat.24</strain>
    </source>
</reference>
<dbReference type="SUPFAM" id="SSF51735">
    <property type="entry name" value="NAD(P)-binding Rossmann-fold domains"/>
    <property type="match status" value="1"/>
</dbReference>
<dbReference type="EMBL" id="JAFGIX010000088">
    <property type="protein sequence ID" value="MBN1574789.1"/>
    <property type="molecule type" value="Genomic_DNA"/>
</dbReference>
<comment type="caution">
    <text evidence="2">The sequence shown here is derived from an EMBL/GenBank/DDBJ whole genome shotgun (WGS) entry which is preliminary data.</text>
</comment>
<dbReference type="Proteomes" id="UP000809273">
    <property type="component" value="Unassembled WGS sequence"/>
</dbReference>
<feature type="domain" description="NAD-dependent epimerase/dehydratase" evidence="1">
    <location>
        <begin position="3"/>
        <end position="225"/>
    </location>
</feature>
<proteinExistence type="predicted"/>
<sequence length="322" mass="35014">MKIAITGSSGYLGRCVTAAALSRGHEVVGIDIKPSGIRDGRFSEHLIDIADGEAVNRAVKGVDAVFHLAAALAQFVRDEKRMQKTNVDGTANILKAAKVNKIKKLVYTSSVEVYGIDVPTPCPEDAPMNPICQYGREKVECEKMCRDYGREGLDITIFRPPTINGPGQNEPFLVSQMEAVYRGKATLLPGGGRSRLQMVDVADVADALFLALEHPKAVGAVMNLGSDNVPTLRGMAQALYEHIGRRPKFISIPALPARIVVRGLSAMGLSPIEPQHLEIALKDYVFDNSRAKELIGWRPKKDDIESAKAAFDDHIKRMEVGG</sequence>
<dbReference type="PANTHER" id="PTHR43245">
    <property type="entry name" value="BIFUNCTIONAL POLYMYXIN RESISTANCE PROTEIN ARNA"/>
    <property type="match status" value="1"/>
</dbReference>
<name>A0A9D8PQ41_9DELT</name>